<feature type="transmembrane region" description="Helical" evidence="8">
    <location>
        <begin position="117"/>
        <end position="138"/>
    </location>
</feature>
<gene>
    <name evidence="9" type="ORF">GCM10011333_24300</name>
</gene>
<dbReference type="GO" id="GO:0005886">
    <property type="term" value="C:plasma membrane"/>
    <property type="evidence" value="ECO:0007669"/>
    <property type="project" value="UniProtKB-SubCell"/>
</dbReference>
<dbReference type="AlphaFoldDB" id="A0A8J2XLR7"/>
<keyword evidence="4" id="KW-0133">Cell shape</keyword>
<feature type="transmembrane region" description="Helical" evidence="8">
    <location>
        <begin position="150"/>
        <end position="171"/>
    </location>
</feature>
<evidence type="ECO:0000256" key="5">
    <source>
        <dbReference type="ARBA" id="ARBA00022984"/>
    </source>
</evidence>
<dbReference type="GO" id="GO:0009252">
    <property type="term" value="P:peptidoglycan biosynthetic process"/>
    <property type="evidence" value="ECO:0007669"/>
    <property type="project" value="UniProtKB-KW"/>
</dbReference>
<evidence type="ECO:0000313" key="9">
    <source>
        <dbReference type="EMBL" id="GGA20278.1"/>
    </source>
</evidence>
<dbReference type="EMBL" id="BMFY01000010">
    <property type="protein sequence ID" value="GGA20278.1"/>
    <property type="molecule type" value="Genomic_DNA"/>
</dbReference>
<dbReference type="PRINTS" id="PR01806">
    <property type="entry name" value="VIRFACTRMVIN"/>
</dbReference>
<evidence type="ECO:0000256" key="7">
    <source>
        <dbReference type="ARBA" id="ARBA00023136"/>
    </source>
</evidence>
<feature type="transmembrane region" description="Helical" evidence="8">
    <location>
        <begin position="191"/>
        <end position="213"/>
    </location>
</feature>
<keyword evidence="6 8" id="KW-1133">Transmembrane helix</keyword>
<protein>
    <submittedName>
        <fullName evidence="9">Lipid II flippase MurJ</fullName>
    </submittedName>
</protein>
<dbReference type="CDD" id="cd13123">
    <property type="entry name" value="MATE_MurJ_like"/>
    <property type="match status" value="1"/>
</dbReference>
<evidence type="ECO:0000256" key="2">
    <source>
        <dbReference type="ARBA" id="ARBA00022475"/>
    </source>
</evidence>
<dbReference type="NCBIfam" id="TIGR01695">
    <property type="entry name" value="murJ_mviN"/>
    <property type="match status" value="1"/>
</dbReference>
<dbReference type="InterPro" id="IPR004268">
    <property type="entry name" value="MurJ"/>
</dbReference>
<proteinExistence type="predicted"/>
<reference evidence="9" key="1">
    <citation type="journal article" date="2014" name="Int. J. Syst. Evol. Microbiol.">
        <title>Complete genome sequence of Corynebacterium casei LMG S-19264T (=DSM 44701T), isolated from a smear-ripened cheese.</title>
        <authorList>
            <consortium name="US DOE Joint Genome Institute (JGI-PGF)"/>
            <person name="Walter F."/>
            <person name="Albersmeier A."/>
            <person name="Kalinowski J."/>
            <person name="Ruckert C."/>
        </authorList>
    </citation>
    <scope>NUCLEOTIDE SEQUENCE</scope>
    <source>
        <strain evidence="9">CGMCC 1.12785</strain>
    </source>
</reference>
<dbReference type="PANTHER" id="PTHR47019">
    <property type="entry name" value="LIPID II FLIPPASE MURJ"/>
    <property type="match status" value="1"/>
</dbReference>
<feature type="transmembrane region" description="Helical" evidence="8">
    <location>
        <begin position="321"/>
        <end position="346"/>
    </location>
</feature>
<feature type="transmembrane region" description="Helical" evidence="8">
    <location>
        <begin position="460"/>
        <end position="478"/>
    </location>
</feature>
<keyword evidence="7 8" id="KW-0472">Membrane</keyword>
<dbReference type="GO" id="GO:0008360">
    <property type="term" value="P:regulation of cell shape"/>
    <property type="evidence" value="ECO:0007669"/>
    <property type="project" value="UniProtKB-KW"/>
</dbReference>
<keyword evidence="2" id="KW-1003">Cell membrane</keyword>
<feature type="transmembrane region" description="Helical" evidence="8">
    <location>
        <begin position="490"/>
        <end position="511"/>
    </location>
</feature>
<feature type="transmembrane region" description="Helical" evidence="8">
    <location>
        <begin position="83"/>
        <end position="105"/>
    </location>
</feature>
<sequence>MTAGTLVSRLLGFAKTMLLVTAIGVTVGGAADAFDVANKVPNNIYMLLAGGVLNAVLVPQLVRAAKRDDGGQDFTDRLLTLAIGLLLILTVAFTAAAGLMVRIYANSGTWSDEQLALATAFAYWCLPQIFFYGLYTLLGQVLNSRESFGPYMWAPVLNNVVAIAGIIAFILLFGPGPEGEHAVGTWTGGKIALLAGTATLGVVAQALILIWPLRRIGFSFRPRFGWRGVGLSIAGRVAGWTFAAVLVGQLGYIAVSQVASTATSGAQGDVSASNAAYSVSYLIFMLPHSLIAVSIATALFTPMSRNAAAGDVSAVRGSLTMGLRTVAIVNFLATACVLVLAPQIAYVVAGGSIAQAEAIGHVLQAMILGLVPFSSAYLLQRVYYAYEDARTPFLVQLPQVVITTALVLACLALPREWTVAGIGASMSLGYVFGATASALLLRRRLGGLGLAGIAGNHARLAVAAVGAAAAGWAVSLPLEPMLFAGRAGALGSIAIIGAVMALSYLVLTWLLRVGELRELGRAVAARLR</sequence>
<keyword evidence="5" id="KW-0573">Peptidoglycan synthesis</keyword>
<accession>A0A8J2XLR7</accession>
<organism evidence="9 10">
    <name type="scientific">Sediminivirga luteola</name>
    <dbReference type="NCBI Taxonomy" id="1774748"/>
    <lineage>
        <taxon>Bacteria</taxon>
        <taxon>Bacillati</taxon>
        <taxon>Actinomycetota</taxon>
        <taxon>Actinomycetes</taxon>
        <taxon>Micrococcales</taxon>
        <taxon>Brevibacteriaceae</taxon>
        <taxon>Sediminivirga</taxon>
    </lineage>
</organism>
<comment type="subcellular location">
    <subcellularLocation>
        <location evidence="1">Cell membrane</location>
        <topology evidence="1">Multi-pass membrane protein</topology>
    </subcellularLocation>
</comment>
<feature type="transmembrane region" description="Helical" evidence="8">
    <location>
        <begin position="391"/>
        <end position="414"/>
    </location>
</feature>
<evidence type="ECO:0000256" key="1">
    <source>
        <dbReference type="ARBA" id="ARBA00004651"/>
    </source>
</evidence>
<evidence type="ECO:0000313" key="10">
    <source>
        <dbReference type="Proteomes" id="UP000616114"/>
    </source>
</evidence>
<evidence type="ECO:0000256" key="8">
    <source>
        <dbReference type="SAM" id="Phobius"/>
    </source>
</evidence>
<dbReference type="InterPro" id="IPR051050">
    <property type="entry name" value="Lipid_II_flippase_MurJ/MviN"/>
</dbReference>
<dbReference type="GO" id="GO:0015648">
    <property type="term" value="F:lipid-linked peptidoglycan transporter activity"/>
    <property type="evidence" value="ECO:0007669"/>
    <property type="project" value="TreeGrafter"/>
</dbReference>
<feature type="transmembrane region" description="Helical" evidence="8">
    <location>
        <begin position="420"/>
        <end position="440"/>
    </location>
</feature>
<feature type="transmembrane region" description="Helical" evidence="8">
    <location>
        <begin position="358"/>
        <end position="379"/>
    </location>
</feature>
<dbReference type="GO" id="GO:0034204">
    <property type="term" value="P:lipid translocation"/>
    <property type="evidence" value="ECO:0007669"/>
    <property type="project" value="TreeGrafter"/>
</dbReference>
<keyword evidence="10" id="KW-1185">Reference proteome</keyword>
<dbReference type="Pfam" id="PF03023">
    <property type="entry name" value="MurJ"/>
    <property type="match status" value="1"/>
</dbReference>
<evidence type="ECO:0000256" key="6">
    <source>
        <dbReference type="ARBA" id="ARBA00022989"/>
    </source>
</evidence>
<comment type="caution">
    <text evidence="9">The sequence shown here is derived from an EMBL/GenBank/DDBJ whole genome shotgun (WGS) entry which is preliminary data.</text>
</comment>
<feature type="transmembrane region" description="Helical" evidence="8">
    <location>
        <begin position="43"/>
        <end position="62"/>
    </location>
</feature>
<evidence type="ECO:0000256" key="3">
    <source>
        <dbReference type="ARBA" id="ARBA00022692"/>
    </source>
</evidence>
<dbReference type="PANTHER" id="PTHR47019:SF1">
    <property type="entry name" value="LIPID II FLIPPASE MURJ"/>
    <property type="match status" value="1"/>
</dbReference>
<feature type="transmembrane region" description="Helical" evidence="8">
    <location>
        <begin position="233"/>
        <end position="255"/>
    </location>
</feature>
<keyword evidence="3 8" id="KW-0812">Transmembrane</keyword>
<evidence type="ECO:0000256" key="4">
    <source>
        <dbReference type="ARBA" id="ARBA00022960"/>
    </source>
</evidence>
<name>A0A8J2XLR7_9MICO</name>
<feature type="transmembrane region" description="Helical" evidence="8">
    <location>
        <begin position="275"/>
        <end position="300"/>
    </location>
</feature>
<reference evidence="9" key="2">
    <citation type="submission" date="2020-09" db="EMBL/GenBank/DDBJ databases">
        <authorList>
            <person name="Sun Q."/>
            <person name="Zhou Y."/>
        </authorList>
    </citation>
    <scope>NUCLEOTIDE SEQUENCE</scope>
    <source>
        <strain evidence="9">CGMCC 1.12785</strain>
    </source>
</reference>
<dbReference type="Proteomes" id="UP000616114">
    <property type="component" value="Unassembled WGS sequence"/>
</dbReference>